<dbReference type="OrthoDB" id="10323634at2759"/>
<proteinExistence type="predicted"/>
<dbReference type="Proteomes" id="UP000596742">
    <property type="component" value="Unassembled WGS sequence"/>
</dbReference>
<evidence type="ECO:0000256" key="2">
    <source>
        <dbReference type="SAM" id="SignalP"/>
    </source>
</evidence>
<organism evidence="3 4">
    <name type="scientific">Mytilus galloprovincialis</name>
    <name type="common">Mediterranean mussel</name>
    <dbReference type="NCBI Taxonomy" id="29158"/>
    <lineage>
        <taxon>Eukaryota</taxon>
        <taxon>Metazoa</taxon>
        <taxon>Spiralia</taxon>
        <taxon>Lophotrochozoa</taxon>
        <taxon>Mollusca</taxon>
        <taxon>Bivalvia</taxon>
        <taxon>Autobranchia</taxon>
        <taxon>Pteriomorphia</taxon>
        <taxon>Mytilida</taxon>
        <taxon>Mytiloidea</taxon>
        <taxon>Mytilidae</taxon>
        <taxon>Mytilinae</taxon>
        <taxon>Mytilus</taxon>
    </lineage>
</organism>
<dbReference type="EMBL" id="UYJE01010174">
    <property type="protein sequence ID" value="VDI80450.1"/>
    <property type="molecule type" value="Genomic_DNA"/>
</dbReference>
<sequence>MESEQILLTMLTVLVCNIVCRSEGTSLHKNKISIEGFINENELTLICHVKDLFLQVDILHESKCEAKCYPPYPRSTCFSYNKGDITQNLKTNCTKLVVRLDEKKYKSFWSCQHGSNGEKSDQILVQKEDNTSSRDPSLEKPFLIALIVVATISIGLCVVISFLITCIRRRNPDTAGVKQDILLKQTIT</sequence>
<keyword evidence="2" id="KW-0732">Signal</keyword>
<name>A0A8B6HJT0_MYTGA</name>
<evidence type="ECO:0000313" key="3">
    <source>
        <dbReference type="EMBL" id="VDI80450.1"/>
    </source>
</evidence>
<feature type="chain" id="PRO_5032831195" description="Immunoglobulin subtype domain-containing protein" evidence="2">
    <location>
        <begin position="23"/>
        <end position="188"/>
    </location>
</feature>
<evidence type="ECO:0008006" key="5">
    <source>
        <dbReference type="Google" id="ProtNLM"/>
    </source>
</evidence>
<keyword evidence="1" id="KW-0472">Membrane</keyword>
<keyword evidence="1" id="KW-1133">Transmembrane helix</keyword>
<evidence type="ECO:0000313" key="4">
    <source>
        <dbReference type="Proteomes" id="UP000596742"/>
    </source>
</evidence>
<comment type="caution">
    <text evidence="3">The sequence shown here is derived from an EMBL/GenBank/DDBJ whole genome shotgun (WGS) entry which is preliminary data.</text>
</comment>
<reference evidence="3" key="1">
    <citation type="submission" date="2018-11" db="EMBL/GenBank/DDBJ databases">
        <authorList>
            <person name="Alioto T."/>
            <person name="Alioto T."/>
        </authorList>
    </citation>
    <scope>NUCLEOTIDE SEQUENCE</scope>
</reference>
<accession>A0A8B6HJT0</accession>
<protein>
    <recommendedName>
        <fullName evidence="5">Immunoglobulin subtype domain-containing protein</fullName>
    </recommendedName>
</protein>
<gene>
    <name evidence="3" type="ORF">MGAL_10B018162</name>
</gene>
<feature type="signal peptide" evidence="2">
    <location>
        <begin position="1"/>
        <end position="22"/>
    </location>
</feature>
<keyword evidence="1" id="KW-0812">Transmembrane</keyword>
<evidence type="ECO:0000256" key="1">
    <source>
        <dbReference type="SAM" id="Phobius"/>
    </source>
</evidence>
<keyword evidence="4" id="KW-1185">Reference proteome</keyword>
<feature type="transmembrane region" description="Helical" evidence="1">
    <location>
        <begin position="142"/>
        <end position="164"/>
    </location>
</feature>
<dbReference type="AlphaFoldDB" id="A0A8B6HJT0"/>